<evidence type="ECO:0000256" key="2">
    <source>
        <dbReference type="ARBA" id="ARBA00004286"/>
    </source>
</evidence>
<dbReference type="GO" id="GO:0005524">
    <property type="term" value="F:ATP binding"/>
    <property type="evidence" value="ECO:0007669"/>
    <property type="project" value="UniProtKB-KW"/>
</dbReference>
<keyword evidence="10" id="KW-0234">DNA repair</keyword>
<evidence type="ECO:0000313" key="15">
    <source>
        <dbReference type="EMBL" id="CAH0103167.1"/>
    </source>
</evidence>
<dbReference type="PANTHER" id="PTHR19306">
    <property type="entry name" value="STRUCTURAL MAINTENANCE OF CHROMOSOMES 5,6 SMC5, SMC6"/>
    <property type="match status" value="1"/>
</dbReference>
<dbReference type="Gene3D" id="1.10.287.1490">
    <property type="match status" value="1"/>
</dbReference>
<dbReference type="EMBL" id="CAKKLH010000102">
    <property type="protein sequence ID" value="CAH0103167.1"/>
    <property type="molecule type" value="Genomic_DNA"/>
</dbReference>
<dbReference type="Pfam" id="PF02463">
    <property type="entry name" value="SMC_N"/>
    <property type="match status" value="1"/>
</dbReference>
<evidence type="ECO:0000256" key="4">
    <source>
        <dbReference type="ARBA" id="ARBA00022454"/>
    </source>
</evidence>
<dbReference type="Gene3D" id="3.40.50.300">
    <property type="entry name" value="P-loop containing nucleotide triphosphate hydrolases"/>
    <property type="match status" value="2"/>
</dbReference>
<dbReference type="SUPFAM" id="SSF52540">
    <property type="entry name" value="P-loop containing nucleoside triphosphate hydrolases"/>
    <property type="match status" value="1"/>
</dbReference>
<feature type="coiled-coil region" evidence="12">
    <location>
        <begin position="223"/>
        <end position="459"/>
    </location>
</feature>
<name>A0A8J2RP30_9CRUS</name>
<feature type="region of interest" description="Disordered" evidence="13">
    <location>
        <begin position="967"/>
        <end position="990"/>
    </location>
</feature>
<proteinExistence type="inferred from homology"/>
<comment type="caution">
    <text evidence="15">The sequence shown here is derived from an EMBL/GenBank/DDBJ whole genome shotgun (WGS) entry which is preliminary data.</text>
</comment>
<keyword evidence="8 12" id="KW-0175">Coiled coil</keyword>
<protein>
    <recommendedName>
        <fullName evidence="14">RecF/RecN/SMC N-terminal domain-containing protein</fullName>
    </recommendedName>
</protein>
<dbReference type="GO" id="GO:0005634">
    <property type="term" value="C:nucleus"/>
    <property type="evidence" value="ECO:0007669"/>
    <property type="project" value="UniProtKB-SubCell"/>
</dbReference>
<comment type="subcellular location">
    <subcellularLocation>
        <location evidence="2">Chromosome</location>
    </subcellularLocation>
    <subcellularLocation>
        <location evidence="1">Nucleus</location>
    </subcellularLocation>
</comment>
<keyword evidence="11" id="KW-0539">Nucleus</keyword>
<feature type="compositionally biased region" description="Polar residues" evidence="13">
    <location>
        <begin position="1"/>
        <end position="17"/>
    </location>
</feature>
<feature type="region of interest" description="Disordered" evidence="13">
    <location>
        <begin position="1"/>
        <end position="27"/>
    </location>
</feature>
<evidence type="ECO:0000256" key="10">
    <source>
        <dbReference type="ARBA" id="ARBA00023204"/>
    </source>
</evidence>
<dbReference type="Proteomes" id="UP000789390">
    <property type="component" value="Unassembled WGS sequence"/>
</dbReference>
<dbReference type="GO" id="GO:0000724">
    <property type="term" value="P:double-strand break repair via homologous recombination"/>
    <property type="evidence" value="ECO:0007669"/>
    <property type="project" value="TreeGrafter"/>
</dbReference>
<keyword evidence="7" id="KW-0067">ATP-binding</keyword>
<keyword evidence="4" id="KW-0158">Chromosome</keyword>
<evidence type="ECO:0000256" key="7">
    <source>
        <dbReference type="ARBA" id="ARBA00022840"/>
    </source>
</evidence>
<evidence type="ECO:0000256" key="6">
    <source>
        <dbReference type="ARBA" id="ARBA00022763"/>
    </source>
</evidence>
<evidence type="ECO:0000256" key="12">
    <source>
        <dbReference type="SAM" id="Coils"/>
    </source>
</evidence>
<reference evidence="15" key="1">
    <citation type="submission" date="2021-11" db="EMBL/GenBank/DDBJ databases">
        <authorList>
            <person name="Schell T."/>
        </authorList>
    </citation>
    <scope>NUCLEOTIDE SEQUENCE</scope>
    <source>
        <strain evidence="15">M5</strain>
    </source>
</reference>
<dbReference type="OrthoDB" id="10072614at2759"/>
<evidence type="ECO:0000313" key="16">
    <source>
        <dbReference type="Proteomes" id="UP000789390"/>
    </source>
</evidence>
<keyword evidence="6" id="KW-0227">DNA damage</keyword>
<gene>
    <name evidence="15" type="ORF">DGAL_LOCUS5701</name>
</gene>
<accession>A0A8J2RP30</accession>
<keyword evidence="16" id="KW-1185">Reference proteome</keyword>
<evidence type="ECO:0000256" key="5">
    <source>
        <dbReference type="ARBA" id="ARBA00022741"/>
    </source>
</evidence>
<comment type="similarity">
    <text evidence="3">Belongs to the SMC family. SMC6 subfamily.</text>
</comment>
<dbReference type="InterPro" id="IPR003395">
    <property type="entry name" value="RecF/RecN/SMC_N"/>
</dbReference>
<evidence type="ECO:0000256" key="3">
    <source>
        <dbReference type="ARBA" id="ARBA00006793"/>
    </source>
</evidence>
<dbReference type="GO" id="GO:0035861">
    <property type="term" value="C:site of double-strand break"/>
    <property type="evidence" value="ECO:0007669"/>
    <property type="project" value="TreeGrafter"/>
</dbReference>
<dbReference type="InterPro" id="IPR027417">
    <property type="entry name" value="P-loop_NTPase"/>
</dbReference>
<evidence type="ECO:0000256" key="13">
    <source>
        <dbReference type="SAM" id="MobiDB-lite"/>
    </source>
</evidence>
<dbReference type="GO" id="GO:0003697">
    <property type="term" value="F:single-stranded DNA binding"/>
    <property type="evidence" value="ECO:0007669"/>
    <property type="project" value="TreeGrafter"/>
</dbReference>
<evidence type="ECO:0000256" key="1">
    <source>
        <dbReference type="ARBA" id="ARBA00004123"/>
    </source>
</evidence>
<sequence length="1086" mass="124751">MKRAQSSQGPVPQNETLETSRRTKARSSKTAGIVKKIVLENFLCHDRLKVDFNEQINFIIGKNGSGKSAVLTGIVVALGERASATCRGQSIKDFVKTGKSKAVVSITLSNKGQGSYKREIFGDSITVERTINASTGSGGYKILNAQNKLVSNKRSDLDRILAKMNLQVDNPVCILNQETAKNFLHSNDAHAKYKLFERATQMDAMRHEFSVAEEELSRSKSCMKEKLQSLEMLRADLKKWRTKKEWYEAINEIHDKRAKLENEIFWAQVESYEKKAAEALKMKNHQLAEIEKNREKKQEQEQRLIQLQNKLQTRKEDAMEKKKEVDSAREEQAVVEKQFTEMKSRQAESLGEIKQLSVEKQRLMKDKTDLMKEIDKLKKAHGDSEYALKKERRENELHQLKDKLESFDSSRKVSEHQVEQLKSALNQLRNEASAVRNELSRTHNSLETKKKTLDQLEKSDSNSYAVYGEWVPKLLQIIDRTSFSGSKPRGPIGAYIKLRDKSWAPVVEHFFGQRLSCFICSNDEDLKLLKKLVSEVVPRNRPSPNIVVSSNGQLHDVRQHKVHCNAELSSKDIHCLMDMLIIDDTAVTNVLIDLHSIEQVLLIGNDRDARYLLADASRVPYNCKSAITKEGNTYHPDPNYRSYCGKVRNTAQYLQASVEDAIRNLREEIENLQRDEIRISQNLRNLSMQIQNNEGQLRNEEFKLSSTRKEISSIREKKRTVEEENVDPEPTDVLALEEDLVDVENKLERIGGDLQTKTDNFEELKREIQKVRQTLAQHQTFISSLMTDCEPFQDSFRHNEQQQKNAKEIIEKLSTSLTSMQAKFNSFEADYEAARAKAESEAEMAAQASARVPVTKSLKNLDSELRQLTEQISAQEKEFGSRDYVFSEFRRRKTEHERANSEVTASQSSLKKMIQMRNQRKDFINRFRNSIEARTHHVFQSLLRTRNFEGELVFDLNEKTLTLMVIPPGRDVSSQPTPKRGRGSGATDIRSLSGGERSFATVCFILSLWDAIESPFRILDEFDVFMDHVNRSICMDLLVNEARDNSGRQFIFLTPLGLEKQKLNDMKDLSIFKMDDPDRREEANHV</sequence>
<evidence type="ECO:0000256" key="8">
    <source>
        <dbReference type="ARBA" id="ARBA00023054"/>
    </source>
</evidence>
<dbReference type="GO" id="GO:0030915">
    <property type="term" value="C:Smc5-Smc6 complex"/>
    <property type="evidence" value="ECO:0007669"/>
    <property type="project" value="TreeGrafter"/>
</dbReference>
<evidence type="ECO:0000259" key="14">
    <source>
        <dbReference type="Pfam" id="PF02463"/>
    </source>
</evidence>
<evidence type="ECO:0000256" key="9">
    <source>
        <dbReference type="ARBA" id="ARBA00023172"/>
    </source>
</evidence>
<dbReference type="AlphaFoldDB" id="A0A8J2RP30"/>
<feature type="coiled-coil region" evidence="12">
    <location>
        <begin position="817"/>
        <end position="878"/>
    </location>
</feature>
<dbReference type="PANTHER" id="PTHR19306:SF6">
    <property type="entry name" value="STRUCTURAL MAINTENANCE OF CHROMOSOMES PROTEIN 6"/>
    <property type="match status" value="1"/>
</dbReference>
<feature type="coiled-coil region" evidence="12">
    <location>
        <begin position="655"/>
        <end position="781"/>
    </location>
</feature>
<evidence type="ECO:0000256" key="11">
    <source>
        <dbReference type="ARBA" id="ARBA00023242"/>
    </source>
</evidence>
<organism evidence="15 16">
    <name type="scientific">Daphnia galeata</name>
    <dbReference type="NCBI Taxonomy" id="27404"/>
    <lineage>
        <taxon>Eukaryota</taxon>
        <taxon>Metazoa</taxon>
        <taxon>Ecdysozoa</taxon>
        <taxon>Arthropoda</taxon>
        <taxon>Crustacea</taxon>
        <taxon>Branchiopoda</taxon>
        <taxon>Diplostraca</taxon>
        <taxon>Cladocera</taxon>
        <taxon>Anomopoda</taxon>
        <taxon>Daphniidae</taxon>
        <taxon>Daphnia</taxon>
    </lineage>
</organism>
<keyword evidence="5" id="KW-0547">Nucleotide-binding</keyword>
<keyword evidence="9" id="KW-0233">DNA recombination</keyword>
<feature type="domain" description="RecF/RecN/SMC N-terminal" evidence="14">
    <location>
        <begin position="34"/>
        <end position="1054"/>
    </location>
</feature>
<dbReference type="SUPFAM" id="SSF58100">
    <property type="entry name" value="Bacterial hemolysins"/>
    <property type="match status" value="1"/>
</dbReference>
<dbReference type="GO" id="GO:0003684">
    <property type="term" value="F:damaged DNA binding"/>
    <property type="evidence" value="ECO:0007669"/>
    <property type="project" value="TreeGrafter"/>
</dbReference>